<dbReference type="PANTHER" id="PTHR36766:SF53">
    <property type="entry name" value="DISEASE RESISTANCE PROTEIN RPP13-LIKE"/>
    <property type="match status" value="1"/>
</dbReference>
<dbReference type="Pfam" id="PF00931">
    <property type="entry name" value="NB-ARC"/>
    <property type="match status" value="1"/>
</dbReference>
<evidence type="ECO:0000256" key="2">
    <source>
        <dbReference type="ARBA" id="ARBA00022821"/>
    </source>
</evidence>
<dbReference type="AlphaFoldDB" id="A0ABD2YWB5"/>
<feature type="domain" description="NB-ARC" evidence="3">
    <location>
        <begin position="2"/>
        <end position="130"/>
    </location>
</feature>
<proteinExistence type="predicted"/>
<dbReference type="Proteomes" id="UP001630127">
    <property type="component" value="Unassembled WGS sequence"/>
</dbReference>
<dbReference type="InterPro" id="IPR042197">
    <property type="entry name" value="Apaf_helical"/>
</dbReference>
<keyword evidence="2" id="KW-0611">Plant defense</keyword>
<dbReference type="PANTHER" id="PTHR36766">
    <property type="entry name" value="PLANT BROAD-SPECTRUM MILDEW RESISTANCE PROTEIN RPW8"/>
    <property type="match status" value="1"/>
</dbReference>
<dbReference type="PRINTS" id="PR00364">
    <property type="entry name" value="DISEASERSIST"/>
</dbReference>
<organism evidence="4 5">
    <name type="scientific">Cinchona calisaya</name>
    <dbReference type="NCBI Taxonomy" id="153742"/>
    <lineage>
        <taxon>Eukaryota</taxon>
        <taxon>Viridiplantae</taxon>
        <taxon>Streptophyta</taxon>
        <taxon>Embryophyta</taxon>
        <taxon>Tracheophyta</taxon>
        <taxon>Spermatophyta</taxon>
        <taxon>Magnoliopsida</taxon>
        <taxon>eudicotyledons</taxon>
        <taxon>Gunneridae</taxon>
        <taxon>Pentapetalae</taxon>
        <taxon>asterids</taxon>
        <taxon>lamiids</taxon>
        <taxon>Gentianales</taxon>
        <taxon>Rubiaceae</taxon>
        <taxon>Cinchonoideae</taxon>
        <taxon>Cinchoneae</taxon>
        <taxon>Cinchona</taxon>
    </lineage>
</organism>
<evidence type="ECO:0000313" key="5">
    <source>
        <dbReference type="Proteomes" id="UP001630127"/>
    </source>
</evidence>
<dbReference type="InterPro" id="IPR002182">
    <property type="entry name" value="NB-ARC"/>
</dbReference>
<dbReference type="Gene3D" id="1.10.8.430">
    <property type="entry name" value="Helical domain of apoptotic protease-activating factors"/>
    <property type="match status" value="1"/>
</dbReference>
<evidence type="ECO:0000313" key="4">
    <source>
        <dbReference type="EMBL" id="KAL3511588.1"/>
    </source>
</evidence>
<evidence type="ECO:0000256" key="1">
    <source>
        <dbReference type="ARBA" id="ARBA00022614"/>
    </source>
</evidence>
<dbReference type="GO" id="GO:0006952">
    <property type="term" value="P:defense response"/>
    <property type="evidence" value="ECO:0007669"/>
    <property type="project" value="UniProtKB-KW"/>
</dbReference>
<protein>
    <recommendedName>
        <fullName evidence="3">NB-ARC domain-containing protein</fullName>
    </recommendedName>
</protein>
<dbReference type="InterPro" id="IPR027417">
    <property type="entry name" value="P-loop_NTPase"/>
</dbReference>
<dbReference type="EMBL" id="JBJUIK010000011">
    <property type="protein sequence ID" value="KAL3511588.1"/>
    <property type="molecule type" value="Genomic_DNA"/>
</dbReference>
<sequence>MVRCHFEAFAWFTVGKQFDFDTRTFYTSLLKQLAPEETKKDIFKCYTTELIWRRIMEVQSSGRCLVVLDDVWLKEFFMCYSRDFPRGFGSKLLVTTQIQQVAERVRSDETYQMRHLNENESFELFVKRAFVSPYPDPELYGMKDIVKRCEGIPLIIDVLGRLLASKHTLYESKALLDATSFCLDISKQCGPEQLEREL</sequence>
<keyword evidence="1" id="KW-0433">Leucine-rich repeat</keyword>
<dbReference type="Gene3D" id="3.40.50.300">
    <property type="entry name" value="P-loop containing nucleotide triphosphate hydrolases"/>
    <property type="match status" value="1"/>
</dbReference>
<dbReference type="SUPFAM" id="SSF52540">
    <property type="entry name" value="P-loop containing nucleoside triphosphate hydrolases"/>
    <property type="match status" value="1"/>
</dbReference>
<reference evidence="4 5" key="1">
    <citation type="submission" date="2024-11" db="EMBL/GenBank/DDBJ databases">
        <title>A near-complete genome assembly of Cinchona calisaya.</title>
        <authorList>
            <person name="Lian D.C."/>
            <person name="Zhao X.W."/>
            <person name="Wei L."/>
        </authorList>
    </citation>
    <scope>NUCLEOTIDE SEQUENCE [LARGE SCALE GENOMIC DNA]</scope>
    <source>
        <tissue evidence="4">Nenye</tissue>
    </source>
</reference>
<name>A0ABD2YWB5_9GENT</name>
<comment type="caution">
    <text evidence="4">The sequence shown here is derived from an EMBL/GenBank/DDBJ whole genome shotgun (WGS) entry which is preliminary data.</text>
</comment>
<keyword evidence="5" id="KW-1185">Reference proteome</keyword>
<accession>A0ABD2YWB5</accession>
<gene>
    <name evidence="4" type="ORF">ACH5RR_024305</name>
</gene>
<evidence type="ECO:0000259" key="3">
    <source>
        <dbReference type="Pfam" id="PF00931"/>
    </source>
</evidence>